<feature type="transmembrane region" description="Helical" evidence="1">
    <location>
        <begin position="65"/>
        <end position="83"/>
    </location>
</feature>
<keyword evidence="1" id="KW-1133">Transmembrane helix</keyword>
<protein>
    <submittedName>
        <fullName evidence="2">Uncharacterized protein</fullName>
    </submittedName>
</protein>
<feature type="transmembrane region" description="Helical" evidence="1">
    <location>
        <begin position="20"/>
        <end position="37"/>
    </location>
</feature>
<keyword evidence="3" id="KW-1185">Reference proteome</keyword>
<evidence type="ECO:0000256" key="1">
    <source>
        <dbReference type="SAM" id="Phobius"/>
    </source>
</evidence>
<accession>A0A7S5RDR4</accession>
<gene>
    <name evidence="2" type="ORF">EVB97_342</name>
</gene>
<dbReference type="Proteomes" id="UP000655883">
    <property type="component" value="Segment"/>
</dbReference>
<feature type="transmembrane region" description="Helical" evidence="1">
    <location>
        <begin position="89"/>
        <end position="105"/>
    </location>
</feature>
<organism evidence="2 3">
    <name type="scientific">Rhizobium phage RHph_Y65</name>
    <dbReference type="NCBI Taxonomy" id="2509785"/>
    <lineage>
        <taxon>Viruses</taxon>
        <taxon>Duplodnaviria</taxon>
        <taxon>Heunggongvirae</taxon>
        <taxon>Uroviricota</taxon>
        <taxon>Caudoviricetes</taxon>
        <taxon>Kleczkowskaviridae</taxon>
        <taxon>Cuauhnahuacvirus</taxon>
        <taxon>Cuauhnahuacvirus Y65</taxon>
    </lineage>
</organism>
<keyword evidence="1" id="KW-0812">Transmembrane</keyword>
<keyword evidence="1" id="KW-0472">Membrane</keyword>
<proteinExistence type="predicted"/>
<evidence type="ECO:0000313" key="3">
    <source>
        <dbReference type="Proteomes" id="UP000655883"/>
    </source>
</evidence>
<sequence length="129" mass="14769">MDDALFNLIHDISGWMSERAFSLVVVLVVAIMVILKLHSSRKYPNIDLTDLIVDPQDNKLSGSKIRMLLATVVSTWAFIFLVLNDKLTEWFMTIYMSIFMVEVLGKKYLDFRGSPTDEYTSNPSDKQSN</sequence>
<reference evidence="2 3" key="1">
    <citation type="submission" date="2020-01" db="EMBL/GenBank/DDBJ databases">
        <title>Patterns of diversity and host range of bacteriophage communities associated with bean-nodulatin bacteria.</title>
        <authorList>
            <person name="Vann Cauwenberghe J."/>
            <person name="Santamaria R.I."/>
            <person name="Bustos P."/>
            <person name="Juarez S."/>
            <person name="Gonzalez V."/>
        </authorList>
    </citation>
    <scope>NUCLEOTIDE SEQUENCE [LARGE SCALE GENOMIC DNA]</scope>
    <source>
        <strain evidence="3">RHph</strain>
    </source>
</reference>
<name>A0A7S5RDR4_9CAUD</name>
<dbReference type="EMBL" id="MN988525">
    <property type="protein sequence ID" value="QIG72880.1"/>
    <property type="molecule type" value="Genomic_DNA"/>
</dbReference>
<evidence type="ECO:0000313" key="2">
    <source>
        <dbReference type="EMBL" id="QIG72880.1"/>
    </source>
</evidence>